<dbReference type="SUPFAM" id="SSF54593">
    <property type="entry name" value="Glyoxalase/Bleomycin resistance protein/Dihydroxybiphenyl dioxygenase"/>
    <property type="match status" value="1"/>
</dbReference>
<dbReference type="EMBL" id="BMOF01000056">
    <property type="protein sequence ID" value="GGK06670.1"/>
    <property type="molecule type" value="Genomic_DNA"/>
</dbReference>
<keyword evidence="4" id="KW-0479">Metal-binding</keyword>
<dbReference type="Gene3D" id="3.10.180.10">
    <property type="entry name" value="2,3-Dihydroxybiphenyl 1,2-Dioxygenase, domain 1"/>
    <property type="match status" value="1"/>
</dbReference>
<dbReference type="PROSITE" id="PS51332">
    <property type="entry name" value="B12_BINDING"/>
    <property type="match status" value="1"/>
</dbReference>
<sequence>MSQETIRVLIGKPGLDGHDRGALVIAQALRDAGMEVVYTGLRQTPAQIVSAAIQEDVDVIGLSCLSGAHNELFPEVVRLLKEQGADDIPVIGGGTIPEEDIPFLESQGIRRVFTPGTPTSEIVAYIRELVAEKRGEKPAASGMPSPKKIAHVAIAVRNLDEAVRTYTQLLGFELLGTETVESEQVRVAFLKIGESRLELLEPTDPTSPVARFLETRGEGLHHIAFEVDDIEGRLAALKRANAQLIHDTPKEGAGGHRIAFLHPRAAHGVLIELCEAHGEADADKRQD</sequence>
<dbReference type="InterPro" id="IPR036724">
    <property type="entry name" value="Cobalamin-bd_sf"/>
</dbReference>
<gene>
    <name evidence="9" type="ORF">GCM10007043_20930</name>
</gene>
<dbReference type="RefSeq" id="WP_054670511.1">
    <property type="nucleotide sequence ID" value="NZ_BMOF01000056.1"/>
</dbReference>
<feature type="domain" description="VOC" evidence="8">
    <location>
        <begin position="148"/>
        <end position="276"/>
    </location>
</feature>
<evidence type="ECO:0000256" key="4">
    <source>
        <dbReference type="ARBA" id="ARBA00022723"/>
    </source>
</evidence>
<dbReference type="SUPFAM" id="SSF52242">
    <property type="entry name" value="Cobalamin (vitamin B12)-binding domain"/>
    <property type="match status" value="1"/>
</dbReference>
<evidence type="ECO:0000256" key="5">
    <source>
        <dbReference type="ARBA" id="ARBA00023235"/>
    </source>
</evidence>
<evidence type="ECO:0000256" key="1">
    <source>
        <dbReference type="ARBA" id="ARBA00001922"/>
    </source>
</evidence>
<keyword evidence="5" id="KW-0413">Isomerase</keyword>
<evidence type="ECO:0000259" key="7">
    <source>
        <dbReference type="PROSITE" id="PS51332"/>
    </source>
</evidence>
<proteinExistence type="inferred from homology"/>
<evidence type="ECO:0000313" key="9">
    <source>
        <dbReference type="EMBL" id="GGK06670.1"/>
    </source>
</evidence>
<dbReference type="PANTHER" id="PTHR43048:SF3">
    <property type="entry name" value="METHYLMALONYL-COA EPIMERASE, MITOCHONDRIAL"/>
    <property type="match status" value="1"/>
</dbReference>
<evidence type="ECO:0000256" key="2">
    <source>
        <dbReference type="ARBA" id="ARBA00009308"/>
    </source>
</evidence>
<keyword evidence="3" id="KW-0846">Cobalamin</keyword>
<evidence type="ECO:0000313" key="10">
    <source>
        <dbReference type="Proteomes" id="UP000637720"/>
    </source>
</evidence>
<dbReference type="InterPro" id="IPR017515">
    <property type="entry name" value="MeMalonyl-CoA_epimerase"/>
</dbReference>
<dbReference type="Proteomes" id="UP000637720">
    <property type="component" value="Unassembled WGS sequence"/>
</dbReference>
<keyword evidence="10" id="KW-1185">Reference proteome</keyword>
<evidence type="ECO:0000256" key="3">
    <source>
        <dbReference type="ARBA" id="ARBA00022628"/>
    </source>
</evidence>
<name>A0A8J3BA15_9BACI</name>
<comment type="similarity">
    <text evidence="2">Belongs to the methylmalonyl-CoA epimerase family.</text>
</comment>
<dbReference type="CDD" id="cd02071">
    <property type="entry name" value="MM_CoA_mut_B12_BD"/>
    <property type="match status" value="1"/>
</dbReference>
<dbReference type="GO" id="GO:0031419">
    <property type="term" value="F:cobalamin binding"/>
    <property type="evidence" value="ECO:0007669"/>
    <property type="project" value="UniProtKB-KW"/>
</dbReference>
<comment type="cofactor">
    <cofactor evidence="1">
        <name>adenosylcob(III)alamin</name>
        <dbReference type="ChEBI" id="CHEBI:18408"/>
    </cofactor>
</comment>
<protein>
    <recommendedName>
        <fullName evidence="11">Methylmalonyl-CoA epimerase</fullName>
    </recommendedName>
</protein>
<dbReference type="InterPro" id="IPR037523">
    <property type="entry name" value="VOC_core"/>
</dbReference>
<evidence type="ECO:0000259" key="8">
    <source>
        <dbReference type="PROSITE" id="PS51819"/>
    </source>
</evidence>
<organism evidence="9 10">
    <name type="scientific">Calditerricola satsumensis</name>
    <dbReference type="NCBI Taxonomy" id="373054"/>
    <lineage>
        <taxon>Bacteria</taxon>
        <taxon>Bacillati</taxon>
        <taxon>Bacillota</taxon>
        <taxon>Bacilli</taxon>
        <taxon>Bacillales</taxon>
        <taxon>Bacillaceae</taxon>
        <taxon>Calditerricola</taxon>
    </lineage>
</organism>
<dbReference type="GO" id="GO:0046872">
    <property type="term" value="F:metal ion binding"/>
    <property type="evidence" value="ECO:0007669"/>
    <property type="project" value="UniProtKB-KW"/>
</dbReference>
<evidence type="ECO:0000256" key="6">
    <source>
        <dbReference type="ARBA" id="ARBA00023285"/>
    </source>
</evidence>
<dbReference type="AlphaFoldDB" id="A0A8J3BA15"/>
<dbReference type="InterPro" id="IPR006158">
    <property type="entry name" value="Cobalamin-bd"/>
</dbReference>
<dbReference type="PANTHER" id="PTHR43048">
    <property type="entry name" value="METHYLMALONYL-COA EPIMERASE"/>
    <property type="match status" value="1"/>
</dbReference>
<comment type="caution">
    <text evidence="9">The sequence shown here is derived from an EMBL/GenBank/DDBJ whole genome shotgun (WGS) entry which is preliminary data.</text>
</comment>
<reference evidence="9" key="1">
    <citation type="journal article" date="2014" name="Int. J. Syst. Evol. Microbiol.">
        <title>Complete genome sequence of Corynebacterium casei LMG S-19264T (=DSM 44701T), isolated from a smear-ripened cheese.</title>
        <authorList>
            <consortium name="US DOE Joint Genome Institute (JGI-PGF)"/>
            <person name="Walter F."/>
            <person name="Albersmeier A."/>
            <person name="Kalinowski J."/>
            <person name="Ruckert C."/>
        </authorList>
    </citation>
    <scope>NUCLEOTIDE SEQUENCE</scope>
    <source>
        <strain evidence="9">JCM 14719</strain>
    </source>
</reference>
<feature type="domain" description="B12-binding" evidence="7">
    <location>
        <begin position="5"/>
        <end position="140"/>
    </location>
</feature>
<dbReference type="NCBIfam" id="TIGR03081">
    <property type="entry name" value="metmalonyl_epim"/>
    <property type="match status" value="1"/>
</dbReference>
<dbReference type="NCBIfam" id="TIGR00640">
    <property type="entry name" value="acid_CoA_mut_C"/>
    <property type="match status" value="1"/>
</dbReference>
<dbReference type="CDD" id="cd07249">
    <property type="entry name" value="MMCE"/>
    <property type="match status" value="1"/>
</dbReference>
<accession>A0A8J3BA15</accession>
<keyword evidence="6" id="KW-0170">Cobalt</keyword>
<dbReference type="PROSITE" id="PS51819">
    <property type="entry name" value="VOC"/>
    <property type="match status" value="1"/>
</dbReference>
<dbReference type="InterPro" id="IPR006159">
    <property type="entry name" value="Acid_CoA_mut_C"/>
</dbReference>
<dbReference type="InterPro" id="IPR029068">
    <property type="entry name" value="Glyas_Bleomycin-R_OHBP_Dase"/>
</dbReference>
<dbReference type="Pfam" id="PF02310">
    <property type="entry name" value="B12-binding"/>
    <property type="match status" value="1"/>
</dbReference>
<dbReference type="GO" id="GO:0046491">
    <property type="term" value="P:L-methylmalonyl-CoA metabolic process"/>
    <property type="evidence" value="ECO:0007669"/>
    <property type="project" value="TreeGrafter"/>
</dbReference>
<dbReference type="InterPro" id="IPR051785">
    <property type="entry name" value="MMCE/EMCE_epimerase"/>
</dbReference>
<reference evidence="9" key="2">
    <citation type="submission" date="2020-09" db="EMBL/GenBank/DDBJ databases">
        <authorList>
            <person name="Sun Q."/>
            <person name="Ohkuma M."/>
        </authorList>
    </citation>
    <scope>NUCLEOTIDE SEQUENCE</scope>
    <source>
        <strain evidence="9">JCM 14719</strain>
    </source>
</reference>
<dbReference type="GO" id="GO:0004493">
    <property type="term" value="F:methylmalonyl-CoA epimerase activity"/>
    <property type="evidence" value="ECO:0007669"/>
    <property type="project" value="TreeGrafter"/>
</dbReference>
<dbReference type="Pfam" id="PF13669">
    <property type="entry name" value="Glyoxalase_4"/>
    <property type="match status" value="1"/>
</dbReference>
<evidence type="ECO:0008006" key="11">
    <source>
        <dbReference type="Google" id="ProtNLM"/>
    </source>
</evidence>
<dbReference type="Gene3D" id="3.40.50.280">
    <property type="entry name" value="Cobalamin-binding domain"/>
    <property type="match status" value="1"/>
</dbReference>